<protein>
    <submittedName>
        <fullName evidence="9">Bifunctional [glutamine synthetase] adenylyltransferase/[glutamine synthetase]-adenylyl-L-tyrosine phosphorylase</fullName>
        <ecNumber evidence="9">2.7.7.89</ecNumber>
    </submittedName>
</protein>
<dbReference type="RefSeq" id="WP_160673675.1">
    <property type="nucleotide sequence ID" value="NZ_WTYN01000001.1"/>
</dbReference>
<dbReference type="NCBIfam" id="NF008292">
    <property type="entry name" value="PRK11072.1"/>
    <property type="match status" value="1"/>
</dbReference>
<dbReference type="PANTHER" id="PTHR30621:SF0">
    <property type="entry name" value="BIFUNCTIONAL GLUTAMINE SYNTHETASE ADENYLYLTRANSFERASE_ADENYLYL-REMOVING ENZYME"/>
    <property type="match status" value="1"/>
</dbReference>
<evidence type="ECO:0000256" key="6">
    <source>
        <dbReference type="ARBA" id="ARBA00023268"/>
    </source>
</evidence>
<organism evidence="9 10">
    <name type="scientific">Qipengyuania oceanensis</name>
    <dbReference type="NCBI Taxonomy" id="1463597"/>
    <lineage>
        <taxon>Bacteria</taxon>
        <taxon>Pseudomonadati</taxon>
        <taxon>Pseudomonadota</taxon>
        <taxon>Alphaproteobacteria</taxon>
        <taxon>Sphingomonadales</taxon>
        <taxon>Erythrobacteraceae</taxon>
        <taxon>Qipengyuania</taxon>
    </lineage>
</organism>
<sequence>MTGDWQDAIGRARDHAPFLARALERRPELAELLAFGKVEEALAQVRAVREDGLEAGVALRRERLGLALVVAIADLAGDFDVPRVMAELSDFADHALDKAIEDAILRRVGGAEPTGLVGLALGKHGARELNYSSDIDPILLYDRQALPRRDRDEPGEAAQRYARHIVELLSTNTAEGYVFRVDLRLRPASEVSPLAISLDAATVHYESSALAWERAAFIRARAASGDVARGQAFLGEIAPFVWRRSLDFGAIDQIRRLTRRIRTNARGAREAGPGWNVKLGRGGIREIEFFAQTHQLIHGGRDPSLRVRGTRAALDALAAAGHIAGEDAAAMGEAYDRLRTVEHRLQMIEDHQTHTVPQGAALDHVARLDGLPDAETLVEELRGLQETVATRFDALIAEDDTDEPAIIDPASVSARARELGFSDPERIATRIEGWRDGRFRALRSEASLEAFDAMLPALLDAFAEADDADRALLRWEAMLGNVASAINLFRLLEARPALFEQLVHLLSLAPPLAEELGRRPELLDTLIDRSALDLPGSREELAAKMRGGGLRSDYEAELDRIRIVTGETRFALGVQLIEAAHDPLAIAQGLSRTAEAALQVAVDAASAEFAQRHGRIAGSELLVLGLGRLGGGELTHASDLDIIYLYTGPHDAESDGPRPLGATLYYNRLGQRVSAALSVPTAQGALYEVDTRLRPQGAQGPLAVNCESFARYQREDAWTWEHMALTRARVLVGSRESREELDAIIGEVLGRERDPDTLREDVLAMRGEMATHKPGRGPLDVKLQRGGLVDLEFLVHYLQLRERTGLSPDLGKAIALLADAALVSPDLVDANALMTRVLVSARLLAPELQPPSDAAAAVFARTCGADDYSDLMQRIAAARDVVAAHWRGAFGQDLEVDR</sequence>
<keyword evidence="4" id="KW-0067">ATP-binding</keyword>
<reference evidence="9 10" key="1">
    <citation type="submission" date="2019-12" db="EMBL/GenBank/DDBJ databases">
        <title>Genomic-based taxomic classification of the family Erythrobacteraceae.</title>
        <authorList>
            <person name="Xu L."/>
        </authorList>
    </citation>
    <scope>NUCLEOTIDE SEQUENCE [LARGE SCALE GENOMIC DNA]</scope>
    <source>
        <strain evidence="9 10">MCCC 1A09965</strain>
    </source>
</reference>
<evidence type="ECO:0000256" key="2">
    <source>
        <dbReference type="ARBA" id="ARBA00022695"/>
    </source>
</evidence>
<proteinExistence type="predicted"/>
<dbReference type="SUPFAM" id="SSF81593">
    <property type="entry name" value="Nucleotidyltransferase substrate binding subunit/domain"/>
    <property type="match status" value="2"/>
</dbReference>
<evidence type="ECO:0000313" key="10">
    <source>
        <dbReference type="Proteomes" id="UP000445582"/>
    </source>
</evidence>
<dbReference type="Gene3D" id="1.20.120.330">
    <property type="entry name" value="Nucleotidyltransferases domain 2"/>
    <property type="match status" value="2"/>
</dbReference>
<dbReference type="PANTHER" id="PTHR30621">
    <property type="entry name" value="GLUTAMINE SYNTHETASE ADENYLYLTRANSFERASE"/>
    <property type="match status" value="1"/>
</dbReference>
<dbReference type="GO" id="GO:0047388">
    <property type="term" value="F:[glutamine synthetase]-adenylyl-L-tyrosine phosphorylase activity"/>
    <property type="evidence" value="ECO:0007669"/>
    <property type="project" value="UniProtKB-EC"/>
</dbReference>
<evidence type="ECO:0000313" key="9">
    <source>
        <dbReference type="EMBL" id="MXO62923.1"/>
    </source>
</evidence>
<evidence type="ECO:0000256" key="3">
    <source>
        <dbReference type="ARBA" id="ARBA00022741"/>
    </source>
</evidence>
<dbReference type="Pfam" id="PF08335">
    <property type="entry name" value="GlnD_UR_UTase"/>
    <property type="match status" value="1"/>
</dbReference>
<dbReference type="Gene3D" id="1.20.120.1510">
    <property type="match status" value="1"/>
</dbReference>
<dbReference type="Proteomes" id="UP000445582">
    <property type="component" value="Unassembled WGS sequence"/>
</dbReference>
<dbReference type="GO" id="GO:0000820">
    <property type="term" value="P:regulation of glutamine family amino acid metabolic process"/>
    <property type="evidence" value="ECO:0007669"/>
    <property type="project" value="TreeGrafter"/>
</dbReference>
<dbReference type="InterPro" id="IPR023057">
    <property type="entry name" value="GlnE"/>
</dbReference>
<dbReference type="GO" id="GO:0008882">
    <property type="term" value="F:[glutamate-ammonia-ligase] adenylyltransferase activity"/>
    <property type="evidence" value="ECO:0007669"/>
    <property type="project" value="InterPro"/>
</dbReference>
<name>A0A844YGV3_9SPHN</name>
<keyword evidence="5" id="KW-0460">Magnesium</keyword>
<dbReference type="EMBL" id="WTYN01000001">
    <property type="protein sequence ID" value="MXO62923.1"/>
    <property type="molecule type" value="Genomic_DNA"/>
</dbReference>
<feature type="domain" description="Glutamate-ammonia ligase adenylyltransferase repeated" evidence="7">
    <location>
        <begin position="500"/>
        <end position="741"/>
    </location>
</feature>
<evidence type="ECO:0000256" key="5">
    <source>
        <dbReference type="ARBA" id="ARBA00022842"/>
    </source>
</evidence>
<feature type="domain" description="Glutamate-ammonia ligase adenylyltransferase repeated" evidence="7">
    <location>
        <begin position="17"/>
        <end position="234"/>
    </location>
</feature>
<dbReference type="GO" id="GO:0005524">
    <property type="term" value="F:ATP binding"/>
    <property type="evidence" value="ECO:0007669"/>
    <property type="project" value="UniProtKB-KW"/>
</dbReference>
<dbReference type="InterPro" id="IPR013546">
    <property type="entry name" value="PII_UdlTrfase/GS_AdlTrfase"/>
</dbReference>
<feature type="domain" description="PII-uridylyltransferase/Glutamine-synthetase adenylyltransferase" evidence="8">
    <location>
        <begin position="262"/>
        <end position="393"/>
    </location>
</feature>
<dbReference type="CDD" id="cd05401">
    <property type="entry name" value="NT_GlnE_GlnD_like"/>
    <property type="match status" value="2"/>
</dbReference>
<dbReference type="InterPro" id="IPR043519">
    <property type="entry name" value="NT_sf"/>
</dbReference>
<evidence type="ECO:0000259" key="8">
    <source>
        <dbReference type="Pfam" id="PF08335"/>
    </source>
</evidence>
<evidence type="ECO:0000259" key="7">
    <source>
        <dbReference type="Pfam" id="PF03710"/>
    </source>
</evidence>
<dbReference type="Gene3D" id="3.30.460.10">
    <property type="entry name" value="Beta Polymerase, domain 2"/>
    <property type="match status" value="2"/>
</dbReference>
<evidence type="ECO:0000256" key="4">
    <source>
        <dbReference type="ARBA" id="ARBA00022840"/>
    </source>
</evidence>
<dbReference type="OrthoDB" id="9759366at2"/>
<keyword evidence="6" id="KW-0511">Multifunctional enzyme</keyword>
<evidence type="ECO:0000256" key="1">
    <source>
        <dbReference type="ARBA" id="ARBA00022679"/>
    </source>
</evidence>
<comment type="caution">
    <text evidence="9">The sequence shown here is derived from an EMBL/GenBank/DDBJ whole genome shotgun (WGS) entry which is preliminary data.</text>
</comment>
<accession>A0A844YGV3</accession>
<keyword evidence="1 9" id="KW-0808">Transferase</keyword>
<dbReference type="GO" id="GO:0005829">
    <property type="term" value="C:cytosol"/>
    <property type="evidence" value="ECO:0007669"/>
    <property type="project" value="TreeGrafter"/>
</dbReference>
<keyword evidence="10" id="KW-1185">Reference proteome</keyword>
<keyword evidence="3" id="KW-0547">Nucleotide-binding</keyword>
<dbReference type="EC" id="2.7.7.89" evidence="9"/>
<dbReference type="InterPro" id="IPR005190">
    <property type="entry name" value="GlnE_rpt_dom"/>
</dbReference>
<dbReference type="AlphaFoldDB" id="A0A844YGV3"/>
<dbReference type="NCBIfam" id="NF010706">
    <property type="entry name" value="PRK14108.1"/>
    <property type="match status" value="1"/>
</dbReference>
<dbReference type="SUPFAM" id="SSF81301">
    <property type="entry name" value="Nucleotidyltransferase"/>
    <property type="match status" value="2"/>
</dbReference>
<keyword evidence="2 9" id="KW-0548">Nucleotidyltransferase</keyword>
<gene>
    <name evidence="9" type="ORF">GRI48_07865</name>
</gene>
<dbReference type="Pfam" id="PF03710">
    <property type="entry name" value="GlnE"/>
    <property type="match status" value="2"/>
</dbReference>